<dbReference type="PANTHER" id="PTHR35184">
    <property type="entry name" value="YALI0C10208P"/>
    <property type="match status" value="1"/>
</dbReference>
<dbReference type="OrthoDB" id="3357002at2759"/>
<feature type="transmembrane region" description="Helical" evidence="2">
    <location>
        <begin position="210"/>
        <end position="230"/>
    </location>
</feature>
<keyword evidence="2" id="KW-0472">Membrane</keyword>
<accession>A0A8K0W258</accession>
<dbReference type="PANTHER" id="PTHR35184:SF1">
    <property type="entry name" value="INTEGRAL MEMBRANE PROTEIN"/>
    <property type="match status" value="1"/>
</dbReference>
<feature type="transmembrane region" description="Helical" evidence="2">
    <location>
        <begin position="133"/>
        <end position="158"/>
    </location>
</feature>
<dbReference type="Proteomes" id="UP000813461">
    <property type="component" value="Unassembled WGS sequence"/>
</dbReference>
<feature type="transmembrane region" description="Helical" evidence="2">
    <location>
        <begin position="93"/>
        <end position="113"/>
    </location>
</feature>
<evidence type="ECO:0000256" key="2">
    <source>
        <dbReference type="SAM" id="Phobius"/>
    </source>
</evidence>
<evidence type="ECO:0000256" key="1">
    <source>
        <dbReference type="SAM" id="MobiDB-lite"/>
    </source>
</evidence>
<dbReference type="EMBL" id="JAGMVJ010000004">
    <property type="protein sequence ID" value="KAH7091446.1"/>
    <property type="molecule type" value="Genomic_DNA"/>
</dbReference>
<keyword evidence="4" id="KW-1185">Reference proteome</keyword>
<name>A0A8K0W258_9PLEO</name>
<feature type="transmembrane region" description="Helical" evidence="2">
    <location>
        <begin position="178"/>
        <end position="198"/>
    </location>
</feature>
<reference evidence="3" key="1">
    <citation type="journal article" date="2021" name="Nat. Commun.">
        <title>Genetic determinants of endophytism in the Arabidopsis root mycobiome.</title>
        <authorList>
            <person name="Mesny F."/>
            <person name="Miyauchi S."/>
            <person name="Thiergart T."/>
            <person name="Pickel B."/>
            <person name="Atanasova L."/>
            <person name="Karlsson M."/>
            <person name="Huettel B."/>
            <person name="Barry K.W."/>
            <person name="Haridas S."/>
            <person name="Chen C."/>
            <person name="Bauer D."/>
            <person name="Andreopoulos W."/>
            <person name="Pangilinan J."/>
            <person name="LaButti K."/>
            <person name="Riley R."/>
            <person name="Lipzen A."/>
            <person name="Clum A."/>
            <person name="Drula E."/>
            <person name="Henrissat B."/>
            <person name="Kohler A."/>
            <person name="Grigoriev I.V."/>
            <person name="Martin F.M."/>
            <person name="Hacquard S."/>
        </authorList>
    </citation>
    <scope>NUCLEOTIDE SEQUENCE</scope>
    <source>
        <strain evidence="3">MPI-SDFR-AT-0120</strain>
    </source>
</reference>
<dbReference type="InterPro" id="IPR021460">
    <property type="entry name" value="DUF3112"/>
</dbReference>
<feature type="transmembrane region" description="Helical" evidence="2">
    <location>
        <begin position="28"/>
        <end position="47"/>
    </location>
</feature>
<sequence length="314" mass="35126">MASQLNRGPPYLPTTWALGGRATKTVDIPITAVFLALYIGSAAWHMTIFQKNNKRGHKFIFNAVLFGFSMSRIVTCVLRIVTICIPSNANLSIAAAVFVAAAVLLIYIINLLWSQRILRSLHPRLGWHRATKIVFIALYVVTFCTLVMNITVTVQNFYTLRPRTKFIDRAVQLYGQTFLAVVSSLPYFIVGLALALPRRTPAEKFGAGKHSVKIAILLAGTTLVTLGAWYRCATTWQTPVPRTRPLPTYFAKPAFYIFNFGVEILTVYMYAITRVDLRFHVPNGAKGPGSYEKMTVEREAESTDVQTQELKEDA</sequence>
<proteinExistence type="predicted"/>
<gene>
    <name evidence="3" type="ORF">FB567DRAFT_274684</name>
</gene>
<evidence type="ECO:0000313" key="4">
    <source>
        <dbReference type="Proteomes" id="UP000813461"/>
    </source>
</evidence>
<keyword evidence="2" id="KW-0812">Transmembrane</keyword>
<comment type="caution">
    <text evidence="3">The sequence shown here is derived from an EMBL/GenBank/DDBJ whole genome shotgun (WGS) entry which is preliminary data.</text>
</comment>
<keyword evidence="2" id="KW-1133">Transmembrane helix</keyword>
<dbReference type="AlphaFoldDB" id="A0A8K0W258"/>
<feature type="transmembrane region" description="Helical" evidence="2">
    <location>
        <begin position="250"/>
        <end position="271"/>
    </location>
</feature>
<evidence type="ECO:0000313" key="3">
    <source>
        <dbReference type="EMBL" id="KAH7091446.1"/>
    </source>
</evidence>
<protein>
    <submittedName>
        <fullName evidence="3">Uncharacterized protein</fullName>
    </submittedName>
</protein>
<feature type="transmembrane region" description="Helical" evidence="2">
    <location>
        <begin position="59"/>
        <end position="81"/>
    </location>
</feature>
<dbReference type="Pfam" id="PF11309">
    <property type="entry name" value="DUF3112"/>
    <property type="match status" value="1"/>
</dbReference>
<organism evidence="3 4">
    <name type="scientific">Paraphoma chrysanthemicola</name>
    <dbReference type="NCBI Taxonomy" id="798071"/>
    <lineage>
        <taxon>Eukaryota</taxon>
        <taxon>Fungi</taxon>
        <taxon>Dikarya</taxon>
        <taxon>Ascomycota</taxon>
        <taxon>Pezizomycotina</taxon>
        <taxon>Dothideomycetes</taxon>
        <taxon>Pleosporomycetidae</taxon>
        <taxon>Pleosporales</taxon>
        <taxon>Pleosporineae</taxon>
        <taxon>Phaeosphaeriaceae</taxon>
        <taxon>Paraphoma</taxon>
    </lineage>
</organism>
<feature type="region of interest" description="Disordered" evidence="1">
    <location>
        <begin position="288"/>
        <end position="314"/>
    </location>
</feature>